<proteinExistence type="predicted"/>
<gene>
    <name evidence="2" type="ORF">F8M41_014592</name>
</gene>
<feature type="compositionally biased region" description="Polar residues" evidence="1">
    <location>
        <begin position="9"/>
        <end position="20"/>
    </location>
</feature>
<keyword evidence="3" id="KW-1185">Reference proteome</keyword>
<feature type="region of interest" description="Disordered" evidence="1">
    <location>
        <begin position="120"/>
        <end position="150"/>
    </location>
</feature>
<evidence type="ECO:0000313" key="2">
    <source>
        <dbReference type="EMBL" id="KAF0562001.1"/>
    </source>
</evidence>
<dbReference type="Proteomes" id="UP000439903">
    <property type="component" value="Unassembled WGS sequence"/>
</dbReference>
<reference evidence="2 3" key="1">
    <citation type="journal article" date="2019" name="Environ. Microbiol.">
        <title>At the nexus of three kingdoms: the genome of the mycorrhizal fungus Gigaspora margarita provides insights into plant, endobacterial and fungal interactions.</title>
        <authorList>
            <person name="Venice F."/>
            <person name="Ghignone S."/>
            <person name="Salvioli di Fossalunga A."/>
            <person name="Amselem J."/>
            <person name="Novero M."/>
            <person name="Xianan X."/>
            <person name="Sedzielewska Toro K."/>
            <person name="Morin E."/>
            <person name="Lipzen A."/>
            <person name="Grigoriev I.V."/>
            <person name="Henrissat B."/>
            <person name="Martin F.M."/>
            <person name="Bonfante P."/>
        </authorList>
    </citation>
    <scope>NUCLEOTIDE SEQUENCE [LARGE SCALE GENOMIC DNA]</scope>
    <source>
        <strain evidence="2 3">BEG34</strain>
    </source>
</reference>
<dbReference type="OrthoDB" id="2479211at2759"/>
<accession>A0A8H4B5F4</accession>
<evidence type="ECO:0000256" key="1">
    <source>
        <dbReference type="SAM" id="MobiDB-lite"/>
    </source>
</evidence>
<feature type="region of interest" description="Disordered" evidence="1">
    <location>
        <begin position="1"/>
        <end position="42"/>
    </location>
</feature>
<dbReference type="EMBL" id="WTPW01000004">
    <property type="protein sequence ID" value="KAF0562001.1"/>
    <property type="molecule type" value="Genomic_DNA"/>
</dbReference>
<evidence type="ECO:0000313" key="3">
    <source>
        <dbReference type="Proteomes" id="UP000439903"/>
    </source>
</evidence>
<comment type="caution">
    <text evidence="2">The sequence shown here is derived from an EMBL/GenBank/DDBJ whole genome shotgun (WGS) entry which is preliminary data.</text>
</comment>
<protein>
    <submittedName>
        <fullName evidence="2">Uncharacterized protein</fullName>
    </submittedName>
</protein>
<organism evidence="2 3">
    <name type="scientific">Gigaspora margarita</name>
    <dbReference type="NCBI Taxonomy" id="4874"/>
    <lineage>
        <taxon>Eukaryota</taxon>
        <taxon>Fungi</taxon>
        <taxon>Fungi incertae sedis</taxon>
        <taxon>Mucoromycota</taxon>
        <taxon>Glomeromycotina</taxon>
        <taxon>Glomeromycetes</taxon>
        <taxon>Diversisporales</taxon>
        <taxon>Gigasporaceae</taxon>
        <taxon>Gigaspora</taxon>
    </lineage>
</organism>
<name>A0A8H4B5F4_GIGMA</name>
<dbReference type="AlphaFoldDB" id="A0A8H4B5F4"/>
<sequence>MKVAHESRIQQPTKRQSSDLSFHKLALSSQKQEEMGGPSSSQDLMEEIEEIEKVPDTPASDENKYIFKPKVRNLALNRFIKYNIDYKNTAELGLNLAVKEVGLNSVDNYKTLNVYTEDNNFSETNTESDEISDNNGNVFEDYSAPNFEIP</sequence>